<name>U6KKG2_9EIME</name>
<dbReference type="VEuPathDB" id="ToxoDB:EMH_0095700"/>
<evidence type="ECO:0000313" key="3">
    <source>
        <dbReference type="Proteomes" id="UP000030744"/>
    </source>
</evidence>
<protein>
    <submittedName>
        <fullName evidence="2">Uncharacterized protein</fullName>
    </submittedName>
</protein>
<dbReference type="RefSeq" id="XP_037879055.1">
    <property type="nucleotide sequence ID" value="XM_038023201.1"/>
</dbReference>
<proteinExistence type="predicted"/>
<organism evidence="2 3">
    <name type="scientific">Eimeria mitis</name>
    <dbReference type="NCBI Taxonomy" id="44415"/>
    <lineage>
        <taxon>Eukaryota</taxon>
        <taxon>Sar</taxon>
        <taxon>Alveolata</taxon>
        <taxon>Apicomplexa</taxon>
        <taxon>Conoidasida</taxon>
        <taxon>Coccidia</taxon>
        <taxon>Eucoccidiorida</taxon>
        <taxon>Eimeriorina</taxon>
        <taxon>Eimeriidae</taxon>
        <taxon>Eimeria</taxon>
    </lineage>
</organism>
<feature type="compositionally biased region" description="Low complexity" evidence="1">
    <location>
        <begin position="169"/>
        <end position="178"/>
    </location>
</feature>
<sequence length="187" mass="20337">MPWVMQQTPQICSSGDSIYLSPARSDETVRLPAPPTVFHFLCSEEEKLGPIESGALRLPCGAEALKGAAVICICSVMKVCLVKTSVLVKSIQLTPEEQQQRANKSSQVYTVTKSYRRAGYPLAAERTAPPHASPAQLQASLQGFLRDGVGWFAESFEELKKIQEEDGQGSSARGSRAGIDGHRQVLY</sequence>
<evidence type="ECO:0000256" key="1">
    <source>
        <dbReference type="SAM" id="MobiDB-lite"/>
    </source>
</evidence>
<evidence type="ECO:0000313" key="2">
    <source>
        <dbReference type="EMBL" id="CDJ36767.1"/>
    </source>
</evidence>
<gene>
    <name evidence="2" type="ORF">EMH_0095700</name>
</gene>
<dbReference type="Proteomes" id="UP000030744">
    <property type="component" value="Unassembled WGS sequence"/>
</dbReference>
<keyword evidence="3" id="KW-1185">Reference proteome</keyword>
<reference evidence="2" key="2">
    <citation type="submission" date="2013-10" db="EMBL/GenBank/DDBJ databases">
        <authorList>
            <person name="Aslett M."/>
        </authorList>
    </citation>
    <scope>NUCLEOTIDE SEQUENCE [LARGE SCALE GENOMIC DNA]</scope>
    <source>
        <strain evidence="2">Houghton</strain>
    </source>
</reference>
<accession>U6KKG2</accession>
<dbReference type="AlphaFoldDB" id="U6KKG2"/>
<reference evidence="2" key="1">
    <citation type="submission" date="2013-10" db="EMBL/GenBank/DDBJ databases">
        <title>Genomic analysis of the causative agents of coccidiosis in chickens.</title>
        <authorList>
            <person name="Reid A.J."/>
            <person name="Blake D."/>
            <person name="Billington K."/>
            <person name="Browne H."/>
            <person name="Dunn M."/>
            <person name="Hung S."/>
            <person name="Kawahara F."/>
            <person name="Miranda-Saavedra D."/>
            <person name="Mourier T."/>
            <person name="Nagra H."/>
            <person name="Otto T.D."/>
            <person name="Rawlings N."/>
            <person name="Sanchez A."/>
            <person name="Sanders M."/>
            <person name="Subramaniam C."/>
            <person name="Tay Y."/>
            <person name="Dear P."/>
            <person name="Doerig C."/>
            <person name="Gruber A."/>
            <person name="Parkinson J."/>
            <person name="Shirley M."/>
            <person name="Wan K.L."/>
            <person name="Berriman M."/>
            <person name="Tomley F."/>
            <person name="Pain A."/>
        </authorList>
    </citation>
    <scope>NUCLEOTIDE SEQUENCE [LARGE SCALE GENOMIC DNA]</scope>
    <source>
        <strain evidence="2">Houghton</strain>
    </source>
</reference>
<dbReference type="GeneID" id="60404689"/>
<feature type="region of interest" description="Disordered" evidence="1">
    <location>
        <begin position="163"/>
        <end position="187"/>
    </location>
</feature>
<dbReference type="EMBL" id="HG736802">
    <property type="protein sequence ID" value="CDJ36767.1"/>
    <property type="molecule type" value="Genomic_DNA"/>
</dbReference>